<evidence type="ECO:0000259" key="1">
    <source>
        <dbReference type="PROSITE" id="PS50086"/>
    </source>
</evidence>
<name>A0AAV5LG72_9ROSI</name>
<dbReference type="PROSITE" id="PS50086">
    <property type="entry name" value="TBC_RABGAP"/>
    <property type="match status" value="1"/>
</dbReference>
<dbReference type="PANTHER" id="PTHR22957:SF456">
    <property type="entry name" value="YPT_RAB-GAP DOMAIN OF GYP1P SUPERFAMILY PROTEIN"/>
    <property type="match status" value="1"/>
</dbReference>
<protein>
    <recommendedName>
        <fullName evidence="1">Rab-GAP TBC domain-containing protein</fullName>
    </recommendedName>
</protein>
<organism evidence="2 3">
    <name type="scientific">Rubroshorea leprosula</name>
    <dbReference type="NCBI Taxonomy" id="152421"/>
    <lineage>
        <taxon>Eukaryota</taxon>
        <taxon>Viridiplantae</taxon>
        <taxon>Streptophyta</taxon>
        <taxon>Embryophyta</taxon>
        <taxon>Tracheophyta</taxon>
        <taxon>Spermatophyta</taxon>
        <taxon>Magnoliopsida</taxon>
        <taxon>eudicotyledons</taxon>
        <taxon>Gunneridae</taxon>
        <taxon>Pentapetalae</taxon>
        <taxon>rosids</taxon>
        <taxon>malvids</taxon>
        <taxon>Malvales</taxon>
        <taxon>Dipterocarpaceae</taxon>
        <taxon>Rubroshorea</taxon>
    </lineage>
</organism>
<feature type="domain" description="Rab-GAP TBC" evidence="1">
    <location>
        <begin position="1"/>
        <end position="132"/>
    </location>
</feature>
<dbReference type="PANTHER" id="PTHR22957">
    <property type="entry name" value="TBC1 DOMAIN FAMILY MEMBER GTPASE-ACTIVATING PROTEIN"/>
    <property type="match status" value="1"/>
</dbReference>
<dbReference type="Gene3D" id="1.10.472.80">
    <property type="entry name" value="Ypt/Rab-GAP domain of gyp1p, domain 3"/>
    <property type="match status" value="1"/>
</dbReference>
<reference evidence="2 3" key="1">
    <citation type="journal article" date="2021" name="Commun. Biol.">
        <title>The genome of Shorea leprosula (Dipterocarpaceae) highlights the ecological relevance of drought in aseasonal tropical rainforests.</title>
        <authorList>
            <person name="Ng K.K.S."/>
            <person name="Kobayashi M.J."/>
            <person name="Fawcett J.A."/>
            <person name="Hatakeyama M."/>
            <person name="Paape T."/>
            <person name="Ng C.H."/>
            <person name="Ang C.C."/>
            <person name="Tnah L.H."/>
            <person name="Lee C.T."/>
            <person name="Nishiyama T."/>
            <person name="Sese J."/>
            <person name="O'Brien M.J."/>
            <person name="Copetti D."/>
            <person name="Mohd Noor M.I."/>
            <person name="Ong R.C."/>
            <person name="Putra M."/>
            <person name="Sireger I.Z."/>
            <person name="Indrioko S."/>
            <person name="Kosugi Y."/>
            <person name="Izuno A."/>
            <person name="Isagi Y."/>
            <person name="Lee S.L."/>
            <person name="Shimizu K.K."/>
        </authorList>
    </citation>
    <scope>NUCLEOTIDE SEQUENCE [LARGE SCALE GENOMIC DNA]</scope>
    <source>
        <strain evidence="2">214</strain>
    </source>
</reference>
<dbReference type="AlphaFoldDB" id="A0AAV5LG72"/>
<comment type="caution">
    <text evidence="2">The sequence shown here is derived from an EMBL/GenBank/DDBJ whole genome shotgun (WGS) entry which is preliminary data.</text>
</comment>
<dbReference type="Gene3D" id="1.10.8.270">
    <property type="entry name" value="putative rabgap domain of human tbc1 domain family member 14 like domains"/>
    <property type="match status" value="1"/>
</dbReference>
<dbReference type="GO" id="GO:0005096">
    <property type="term" value="F:GTPase activator activity"/>
    <property type="evidence" value="ECO:0007669"/>
    <property type="project" value="TreeGrafter"/>
</dbReference>
<gene>
    <name evidence="2" type="ORF">SLEP1_g44441</name>
</gene>
<dbReference type="SUPFAM" id="SSF47923">
    <property type="entry name" value="Ypt/Rab-GAP domain of gyp1p"/>
    <property type="match status" value="1"/>
</dbReference>
<keyword evidence="3" id="KW-1185">Reference proteome</keyword>
<dbReference type="InterPro" id="IPR035969">
    <property type="entry name" value="Rab-GAP_TBC_sf"/>
</dbReference>
<dbReference type="Proteomes" id="UP001054252">
    <property type="component" value="Unassembled WGS sequence"/>
</dbReference>
<sequence>MGFLLFPVVDVVRTGSHLEVYKETRNLARMSDILAVHAWVDPATGYCQGMSGLLSPFVLLFENNVDAFWCFERLIRRLRENFQVEGPSQVMKQLQALWHILELTDGEIFAHLSNIGAESLHFAFPMLLVLFQ</sequence>
<dbReference type="EMBL" id="BPVZ01000115">
    <property type="protein sequence ID" value="GKV36293.1"/>
    <property type="molecule type" value="Genomic_DNA"/>
</dbReference>
<dbReference type="InterPro" id="IPR000195">
    <property type="entry name" value="Rab-GAP-TBC_dom"/>
</dbReference>
<proteinExistence type="predicted"/>
<accession>A0AAV5LG72</accession>
<evidence type="ECO:0000313" key="2">
    <source>
        <dbReference type="EMBL" id="GKV36293.1"/>
    </source>
</evidence>
<evidence type="ECO:0000313" key="3">
    <source>
        <dbReference type="Proteomes" id="UP001054252"/>
    </source>
</evidence>
<dbReference type="Pfam" id="PF00566">
    <property type="entry name" value="RabGAP-TBC"/>
    <property type="match status" value="1"/>
</dbReference>